<dbReference type="Proteomes" id="UP000815325">
    <property type="component" value="Unassembled WGS sequence"/>
</dbReference>
<dbReference type="InterPro" id="IPR052436">
    <property type="entry name" value="LTO1_adapter"/>
</dbReference>
<evidence type="ECO:0000313" key="1">
    <source>
        <dbReference type="EMBL" id="KAF5829601.1"/>
    </source>
</evidence>
<evidence type="ECO:0008006" key="3">
    <source>
        <dbReference type="Google" id="ProtNLM"/>
    </source>
</evidence>
<dbReference type="EMBL" id="MU070139">
    <property type="protein sequence ID" value="KAF5829601.1"/>
    <property type="molecule type" value="Genomic_DNA"/>
</dbReference>
<gene>
    <name evidence="1" type="ORF">DUNSADRAFT_15866</name>
</gene>
<protein>
    <recommendedName>
        <fullName evidence="3">Essential protein Yae1 N-terminal domain-containing protein</fullName>
    </recommendedName>
</protein>
<keyword evidence="2" id="KW-1185">Reference proteome</keyword>
<accession>A0ABQ7G4R8</accession>
<dbReference type="PANTHER" id="PTHR28532">
    <property type="entry name" value="GEO13458P1"/>
    <property type="match status" value="1"/>
</dbReference>
<proteinExistence type="predicted"/>
<name>A0ABQ7G4R8_DUNSA</name>
<reference evidence="1" key="1">
    <citation type="submission" date="2017-08" db="EMBL/GenBank/DDBJ databases">
        <authorList>
            <person name="Polle J.E."/>
            <person name="Barry K."/>
            <person name="Cushman J."/>
            <person name="Schmutz J."/>
            <person name="Tran D."/>
            <person name="Hathwaick L.T."/>
            <person name="Yim W.C."/>
            <person name="Jenkins J."/>
            <person name="Mckie-Krisberg Z.M."/>
            <person name="Prochnik S."/>
            <person name="Lindquist E."/>
            <person name="Dockter R.B."/>
            <person name="Adam C."/>
            <person name="Molina H."/>
            <person name="Bunkerborg J."/>
            <person name="Jin E."/>
            <person name="Buchheim M."/>
            <person name="Magnuson J."/>
        </authorList>
    </citation>
    <scope>NUCLEOTIDE SEQUENCE</scope>
    <source>
        <strain evidence="1">CCAP 19/18</strain>
    </source>
</reference>
<sequence length="165" mass="18259">MVEGIVEGRELGLQKGYEMGIEVGFYAGCVRTWRYLQAMDNSRQRAKTISTAESNPAHPASISQDRNLDVKCGTQPKAAEDGEEGGQGCESLLIPERAERGLAILEELLATFPLDDPQDETLQDLFERLRGRFKATASMMGLLQDYFPREPEEEDGKQAGGDLSF</sequence>
<dbReference type="PANTHER" id="PTHR28532:SF1">
    <property type="entry name" value="ORAL CANCER OVEREXPRESSED 1"/>
    <property type="match status" value="1"/>
</dbReference>
<organism evidence="1 2">
    <name type="scientific">Dunaliella salina</name>
    <name type="common">Green alga</name>
    <name type="synonym">Protococcus salinus</name>
    <dbReference type="NCBI Taxonomy" id="3046"/>
    <lineage>
        <taxon>Eukaryota</taxon>
        <taxon>Viridiplantae</taxon>
        <taxon>Chlorophyta</taxon>
        <taxon>core chlorophytes</taxon>
        <taxon>Chlorophyceae</taxon>
        <taxon>CS clade</taxon>
        <taxon>Chlamydomonadales</taxon>
        <taxon>Dunaliellaceae</taxon>
        <taxon>Dunaliella</taxon>
    </lineage>
</organism>
<comment type="caution">
    <text evidence="1">The sequence shown here is derived from an EMBL/GenBank/DDBJ whole genome shotgun (WGS) entry which is preliminary data.</text>
</comment>
<evidence type="ECO:0000313" key="2">
    <source>
        <dbReference type="Proteomes" id="UP000815325"/>
    </source>
</evidence>